<feature type="region of interest" description="Disordered" evidence="1">
    <location>
        <begin position="513"/>
        <end position="532"/>
    </location>
</feature>
<feature type="compositionally biased region" description="Polar residues" evidence="1">
    <location>
        <begin position="191"/>
        <end position="256"/>
    </location>
</feature>
<dbReference type="AlphaFoldDB" id="A0A336M3Q2"/>
<dbReference type="EMBL" id="UFQS01000305">
    <property type="protein sequence ID" value="SSX02663.1"/>
    <property type="molecule type" value="Genomic_DNA"/>
</dbReference>
<feature type="region of interest" description="Disordered" evidence="1">
    <location>
        <begin position="304"/>
        <end position="325"/>
    </location>
</feature>
<accession>A0A336M3Q2</accession>
<sequence>MPKNQADDLAGPSSKRQKTENVCIFCEESYANALLHMVNCEELKRTFSDFNAVKSAQDRYGEDFMQRVANTKVVVENLATQEQQDRALAEYLMKKEDDLTSLRIRVVCTKPNCSRDTDISIQGIEAIESPVRTAIIKEKYPIKSRHAEIVKKLCNEFNLILKTPHRTTDFRVKSNKPEAVKVYSNKRKSTSDSPVASISTNVNPPVPSTSNDCSEIASTSNGNSKSLQNLTQKEPNIESPTQNATVSEQPAKTSALTAAPTRPINTHVEQTMQIEMNNGTSVPIKIGFNVRAANLLSKERQPVISPNTVPSIPEPRGHGPNTNLQSQNLVSSVPFPQQTSPNMQQGIQIANGVPQNVSGYLANSSNSPISNLNNFVDQTYIEQFRQEAEQQRAQLQMFQYQQRQQLQQFDVQQQYQQQQKQQQQQHQHQQQYQQQQQQQYPSNQMRPTNNNMQYLVRPHLMSEPPQRRMSVDQMPMQQMANQPIRPMSMPTVPQNQQAPPTYRFHNMSIPRGHLGQNSQPGPSNAAPGVRHSRPRIKKTVQPPKNLNNAQMNNIPPNGHYALPCRIKVRNPHEINNGPLTERQFQNTNEPCFDKDNYIDNSLSTPPSPPTTPFGQDDLQCVLKITNDVVGLYTFSKHDHNYRNILEHSGPAKEYVKSALLDTTFIRSLYSILQNQQSKGCSLEFVKHQIVQFFNLNVPREYGFLMV</sequence>
<reference evidence="2" key="1">
    <citation type="submission" date="2018-04" db="EMBL/GenBank/DDBJ databases">
        <authorList>
            <person name="Go L.Y."/>
            <person name="Mitchell J.A."/>
        </authorList>
    </citation>
    <scope>NUCLEOTIDE SEQUENCE</scope>
    <source>
        <tissue evidence="2">Whole organism</tissue>
    </source>
</reference>
<gene>
    <name evidence="3" type="primary">CSON008112</name>
</gene>
<proteinExistence type="predicted"/>
<name>A0A336M3Q2_CULSO</name>
<reference evidence="3" key="2">
    <citation type="submission" date="2018-07" db="EMBL/GenBank/DDBJ databases">
        <authorList>
            <person name="Quirk P.G."/>
            <person name="Krulwich T.A."/>
        </authorList>
    </citation>
    <scope>NUCLEOTIDE SEQUENCE</scope>
</reference>
<evidence type="ECO:0000313" key="3">
    <source>
        <dbReference type="EMBL" id="SSX23037.1"/>
    </source>
</evidence>
<feature type="compositionally biased region" description="Low complexity" evidence="1">
    <location>
        <begin position="426"/>
        <end position="440"/>
    </location>
</feature>
<dbReference type="VEuPathDB" id="VectorBase:CSON008112"/>
<protein>
    <submittedName>
        <fullName evidence="3">CSON008112 protein</fullName>
    </submittedName>
</protein>
<feature type="region of interest" description="Disordered" evidence="1">
    <location>
        <begin position="426"/>
        <end position="449"/>
    </location>
</feature>
<dbReference type="EMBL" id="UFQT01000305">
    <property type="protein sequence ID" value="SSX23037.1"/>
    <property type="molecule type" value="Genomic_DNA"/>
</dbReference>
<feature type="region of interest" description="Disordered" evidence="1">
    <location>
        <begin position="181"/>
        <end position="260"/>
    </location>
</feature>
<organism evidence="3">
    <name type="scientific">Culicoides sonorensis</name>
    <name type="common">Biting midge</name>
    <dbReference type="NCBI Taxonomy" id="179676"/>
    <lineage>
        <taxon>Eukaryota</taxon>
        <taxon>Metazoa</taxon>
        <taxon>Ecdysozoa</taxon>
        <taxon>Arthropoda</taxon>
        <taxon>Hexapoda</taxon>
        <taxon>Insecta</taxon>
        <taxon>Pterygota</taxon>
        <taxon>Neoptera</taxon>
        <taxon>Endopterygota</taxon>
        <taxon>Diptera</taxon>
        <taxon>Nematocera</taxon>
        <taxon>Chironomoidea</taxon>
        <taxon>Ceratopogonidae</taxon>
        <taxon>Ceratopogoninae</taxon>
        <taxon>Culicoides</taxon>
        <taxon>Monoculicoides</taxon>
    </lineage>
</organism>
<evidence type="ECO:0000313" key="2">
    <source>
        <dbReference type="EMBL" id="SSX02663.1"/>
    </source>
</evidence>
<evidence type="ECO:0000256" key="1">
    <source>
        <dbReference type="SAM" id="MobiDB-lite"/>
    </source>
</evidence>